<proteinExistence type="inferred from homology"/>
<feature type="domain" description="TonB-dependent receptor-like beta-barrel" evidence="15">
    <location>
        <begin position="306"/>
        <end position="707"/>
    </location>
</feature>
<keyword evidence="5 11" id="KW-0812">Transmembrane</keyword>
<comment type="caution">
    <text evidence="17">The sequence shown here is derived from an EMBL/GenBank/DDBJ whole genome shotgun (WGS) entry which is preliminary data.</text>
</comment>
<evidence type="ECO:0000256" key="11">
    <source>
        <dbReference type="PROSITE-ProRule" id="PRU01360"/>
    </source>
</evidence>
<dbReference type="SUPFAM" id="SSF56935">
    <property type="entry name" value="Porins"/>
    <property type="match status" value="1"/>
</dbReference>
<dbReference type="InterPro" id="IPR012910">
    <property type="entry name" value="Plug_dom"/>
</dbReference>
<dbReference type="PANTHER" id="PTHR30069">
    <property type="entry name" value="TONB-DEPENDENT OUTER MEMBRANE RECEPTOR"/>
    <property type="match status" value="1"/>
</dbReference>
<keyword evidence="6 14" id="KW-0732">Signal</keyword>
<dbReference type="InterPro" id="IPR037066">
    <property type="entry name" value="Plug_dom_sf"/>
</dbReference>
<feature type="signal peptide" evidence="14">
    <location>
        <begin position="1"/>
        <end position="27"/>
    </location>
</feature>
<comment type="subcellular location">
    <subcellularLocation>
        <location evidence="1 11">Cell outer membrane</location>
        <topology evidence="1 11">Multi-pass membrane protein</topology>
    </subcellularLocation>
</comment>
<evidence type="ECO:0000256" key="6">
    <source>
        <dbReference type="ARBA" id="ARBA00022729"/>
    </source>
</evidence>
<feature type="region of interest" description="Disordered" evidence="13">
    <location>
        <begin position="55"/>
        <end position="74"/>
    </location>
</feature>
<dbReference type="EMBL" id="JAZHBO010000001">
    <property type="protein sequence ID" value="MEF2154812.1"/>
    <property type="molecule type" value="Genomic_DNA"/>
</dbReference>
<evidence type="ECO:0000256" key="9">
    <source>
        <dbReference type="ARBA" id="ARBA00023170"/>
    </source>
</evidence>
<keyword evidence="4 11" id="KW-1134">Transmembrane beta strand</keyword>
<feature type="domain" description="TonB-dependent receptor plug" evidence="16">
    <location>
        <begin position="76"/>
        <end position="168"/>
    </location>
</feature>
<dbReference type="InterPro" id="IPR039426">
    <property type="entry name" value="TonB-dep_rcpt-like"/>
</dbReference>
<dbReference type="Pfam" id="PF07715">
    <property type="entry name" value="Plug"/>
    <property type="match status" value="1"/>
</dbReference>
<sequence length="745" mass="81386">MSAISAPVRAQLTLAIAMALVSPTAIAQAQNTTTADSAATATATADADKAAAEKTTKVGTVKVQGASDTDERRNESVSKIIYKRDDLLKQGDTSIFDVLKRLPGVSQGGRGGGPRMRGLGGGYTQILVDGQAQGSGFNLSQIAPEMIERIEVIPSATAENSTRAVAGTINVVLRKNLSRSQRKLSAFGGTGGGRDMGGANITFSNSTPTFGYNVMLGTMAMDSETQSSSEERRFDDNGNLIAQRLNASDVDSSNRGLMSMTRLNWTFPSGDSMAFQMMANVGKSESVADVSYLSPVGAQAAIPYSVTETESKSRGARPSLEYTHPFGDAGTFSTRVGLEYDKSKSTSPLTGYDVNHNLLIDRYWVSENTSRGIKNNGKIENTIAKKHKVSTGWEFGTDDTEQVRNQWDTPVGQATSYFTDKVNVKINRAAVFAQDEFPVSKDVSAYLGLRWEGSKTYVNGLQFGSFTNSTSVLSPIANLLWRLPGKERDQIRVGLARTYNQPGSSQLIPRATPSIDGQNSVNSPLSTGNPQLRPELSMGLDVAYEHYFGKTGFMGLSAYYRDIDDAITNIIQFDNSMNLWVSRPENAGTAKAWGATAEAKFPLRALLPTGPDMDIRSNLSWNRSRVSYWSAPYNALASQTPLTGNFGFDWRPSSKMTLGSDLSYNQGRTSRTSDNSIARTWSIWNLDAFVTYKFTPKLLLRASANNLLPKDEHNYAYSDLPVGYSERDSWSNNYRSYRLMFEYKF</sequence>
<evidence type="ECO:0000256" key="8">
    <source>
        <dbReference type="ARBA" id="ARBA00023136"/>
    </source>
</evidence>
<evidence type="ECO:0000256" key="12">
    <source>
        <dbReference type="RuleBase" id="RU003357"/>
    </source>
</evidence>
<protein>
    <submittedName>
        <fullName evidence="17">TonB-dependent receptor</fullName>
    </submittedName>
</protein>
<evidence type="ECO:0000256" key="5">
    <source>
        <dbReference type="ARBA" id="ARBA00022692"/>
    </source>
</evidence>
<evidence type="ECO:0000256" key="2">
    <source>
        <dbReference type="ARBA" id="ARBA00008143"/>
    </source>
</evidence>
<dbReference type="Gene3D" id="2.170.130.10">
    <property type="entry name" value="TonB-dependent receptor, plug domain"/>
    <property type="match status" value="1"/>
</dbReference>
<reference evidence="17 18" key="1">
    <citation type="submission" date="2024-01" db="EMBL/GenBank/DDBJ databases">
        <title>Novel species of the genus Luteimonas isolated from rivers.</title>
        <authorList>
            <person name="Lu H."/>
        </authorList>
    </citation>
    <scope>NUCLEOTIDE SEQUENCE [LARGE SCALE GENOMIC DNA]</scope>
    <source>
        <strain evidence="17 18">FXH3W</strain>
    </source>
</reference>
<keyword evidence="18" id="KW-1185">Reference proteome</keyword>
<dbReference type="PANTHER" id="PTHR30069:SF29">
    <property type="entry name" value="HEMOGLOBIN AND HEMOGLOBIN-HAPTOGLOBIN-BINDING PROTEIN 1-RELATED"/>
    <property type="match status" value="1"/>
</dbReference>
<evidence type="ECO:0000259" key="16">
    <source>
        <dbReference type="Pfam" id="PF07715"/>
    </source>
</evidence>
<dbReference type="Gene3D" id="2.40.170.20">
    <property type="entry name" value="TonB-dependent receptor, beta-barrel domain"/>
    <property type="match status" value="1"/>
</dbReference>
<evidence type="ECO:0000256" key="10">
    <source>
        <dbReference type="ARBA" id="ARBA00023237"/>
    </source>
</evidence>
<organism evidence="17 18">
    <name type="scientific">Aquilutibacter rugosus</name>
    <dbReference type="NCBI Taxonomy" id="3115820"/>
    <lineage>
        <taxon>Bacteria</taxon>
        <taxon>Pseudomonadati</taxon>
        <taxon>Pseudomonadota</taxon>
        <taxon>Gammaproteobacteria</taxon>
        <taxon>Lysobacterales</taxon>
        <taxon>Lysobacteraceae</taxon>
        <taxon>Aquilutibacter</taxon>
    </lineage>
</organism>
<evidence type="ECO:0000256" key="13">
    <source>
        <dbReference type="SAM" id="MobiDB-lite"/>
    </source>
</evidence>
<evidence type="ECO:0000256" key="14">
    <source>
        <dbReference type="SAM" id="SignalP"/>
    </source>
</evidence>
<keyword evidence="3 11" id="KW-0813">Transport</keyword>
<evidence type="ECO:0000313" key="18">
    <source>
        <dbReference type="Proteomes" id="UP001356170"/>
    </source>
</evidence>
<evidence type="ECO:0000256" key="3">
    <source>
        <dbReference type="ARBA" id="ARBA00022448"/>
    </source>
</evidence>
<evidence type="ECO:0000256" key="1">
    <source>
        <dbReference type="ARBA" id="ARBA00004571"/>
    </source>
</evidence>
<keyword evidence="7 12" id="KW-0798">TonB box</keyword>
<feature type="chain" id="PRO_5047338566" evidence="14">
    <location>
        <begin position="28"/>
        <end position="745"/>
    </location>
</feature>
<evidence type="ECO:0000259" key="15">
    <source>
        <dbReference type="Pfam" id="PF00593"/>
    </source>
</evidence>
<evidence type="ECO:0000256" key="7">
    <source>
        <dbReference type="ARBA" id="ARBA00023077"/>
    </source>
</evidence>
<keyword evidence="9 17" id="KW-0675">Receptor</keyword>
<dbReference type="Pfam" id="PF00593">
    <property type="entry name" value="TonB_dep_Rec_b-barrel"/>
    <property type="match status" value="1"/>
</dbReference>
<comment type="similarity">
    <text evidence="2">Belongs to the TonB-dependent receptor family. Hemoglobin/haptoglobin binding protein subfamily.</text>
</comment>
<keyword evidence="8 11" id="KW-0472">Membrane</keyword>
<dbReference type="PROSITE" id="PS52016">
    <property type="entry name" value="TONB_DEPENDENT_REC_3"/>
    <property type="match status" value="1"/>
</dbReference>
<evidence type="ECO:0000256" key="4">
    <source>
        <dbReference type="ARBA" id="ARBA00022452"/>
    </source>
</evidence>
<dbReference type="Proteomes" id="UP001356170">
    <property type="component" value="Unassembled WGS sequence"/>
</dbReference>
<dbReference type="InterPro" id="IPR036942">
    <property type="entry name" value="Beta-barrel_TonB_sf"/>
</dbReference>
<name>A0ABU7UW52_9GAMM</name>
<evidence type="ECO:0000313" key="17">
    <source>
        <dbReference type="EMBL" id="MEF2154812.1"/>
    </source>
</evidence>
<keyword evidence="10 11" id="KW-0998">Cell outer membrane</keyword>
<accession>A0ABU7UW52</accession>
<dbReference type="InterPro" id="IPR000531">
    <property type="entry name" value="Beta-barrel_TonB"/>
</dbReference>
<gene>
    <name evidence="17" type="ORF">V3390_00940</name>
</gene>
<dbReference type="RefSeq" id="WP_331702969.1">
    <property type="nucleotide sequence ID" value="NZ_JAZHBO010000001.1"/>
</dbReference>